<feature type="compositionally biased region" description="Polar residues" evidence="1">
    <location>
        <begin position="226"/>
        <end position="235"/>
    </location>
</feature>
<feature type="compositionally biased region" description="Basic residues" evidence="1">
    <location>
        <begin position="1"/>
        <end position="13"/>
    </location>
</feature>
<protein>
    <submittedName>
        <fullName evidence="2">Uncharacterized protein</fullName>
    </submittedName>
</protein>
<evidence type="ECO:0000256" key="1">
    <source>
        <dbReference type="SAM" id="MobiDB-lite"/>
    </source>
</evidence>
<evidence type="ECO:0000313" key="2">
    <source>
        <dbReference type="EMBL" id="KAF2850825.1"/>
    </source>
</evidence>
<gene>
    <name evidence="2" type="ORF">T440DRAFT_498990</name>
</gene>
<feature type="region of interest" description="Disordered" evidence="1">
    <location>
        <begin position="217"/>
        <end position="242"/>
    </location>
</feature>
<proteinExistence type="predicted"/>
<reference evidence="2" key="1">
    <citation type="submission" date="2020-01" db="EMBL/GenBank/DDBJ databases">
        <authorList>
            <consortium name="DOE Joint Genome Institute"/>
            <person name="Haridas S."/>
            <person name="Albert R."/>
            <person name="Binder M."/>
            <person name="Bloem J."/>
            <person name="Labutti K."/>
            <person name="Salamov A."/>
            <person name="Andreopoulos B."/>
            <person name="Baker S.E."/>
            <person name="Barry K."/>
            <person name="Bills G."/>
            <person name="Bluhm B.H."/>
            <person name="Cannon C."/>
            <person name="Castanera R."/>
            <person name="Culley D.E."/>
            <person name="Daum C."/>
            <person name="Ezra D."/>
            <person name="Gonzalez J.B."/>
            <person name="Henrissat B."/>
            <person name="Kuo A."/>
            <person name="Liang C."/>
            <person name="Lipzen A."/>
            <person name="Lutzoni F."/>
            <person name="Magnuson J."/>
            <person name="Mondo S."/>
            <person name="Nolan M."/>
            <person name="Ohm R."/>
            <person name="Pangilinan J."/>
            <person name="Park H.-J."/>
            <person name="Ramirez L."/>
            <person name="Alfaro M."/>
            <person name="Sun H."/>
            <person name="Tritt A."/>
            <person name="Yoshinaga Y."/>
            <person name="Zwiers L.-H."/>
            <person name="Turgeon B.G."/>
            <person name="Goodwin S.B."/>
            <person name="Spatafora J.W."/>
            <person name="Crous P.W."/>
            <person name="Grigoriev I.V."/>
        </authorList>
    </citation>
    <scope>NUCLEOTIDE SEQUENCE</scope>
    <source>
        <strain evidence="2">IPT5</strain>
    </source>
</reference>
<dbReference type="OrthoDB" id="3684136at2759"/>
<organism evidence="2 3">
    <name type="scientific">Plenodomus tracheiphilus IPT5</name>
    <dbReference type="NCBI Taxonomy" id="1408161"/>
    <lineage>
        <taxon>Eukaryota</taxon>
        <taxon>Fungi</taxon>
        <taxon>Dikarya</taxon>
        <taxon>Ascomycota</taxon>
        <taxon>Pezizomycotina</taxon>
        <taxon>Dothideomycetes</taxon>
        <taxon>Pleosporomycetidae</taxon>
        <taxon>Pleosporales</taxon>
        <taxon>Pleosporineae</taxon>
        <taxon>Leptosphaeriaceae</taxon>
        <taxon>Plenodomus</taxon>
    </lineage>
</organism>
<name>A0A6A7B8X3_9PLEO</name>
<dbReference type="EMBL" id="MU006305">
    <property type="protein sequence ID" value="KAF2850825.1"/>
    <property type="molecule type" value="Genomic_DNA"/>
</dbReference>
<dbReference type="AlphaFoldDB" id="A0A6A7B8X3"/>
<feature type="region of interest" description="Disordered" evidence="1">
    <location>
        <begin position="1"/>
        <end position="48"/>
    </location>
</feature>
<accession>A0A6A7B8X3</accession>
<keyword evidence="3" id="KW-1185">Reference proteome</keyword>
<dbReference type="Proteomes" id="UP000799423">
    <property type="component" value="Unassembled WGS sequence"/>
</dbReference>
<evidence type="ECO:0000313" key="3">
    <source>
        <dbReference type="Proteomes" id="UP000799423"/>
    </source>
</evidence>
<sequence>MPPFLHHLRRRFSRNSERTHPYSMPPLQRGAGRLGSGSHFDQDDRHSTDTMCAKSLDSRSLQEALPIITDRGPPGRNRYANEDLFWNSIMLEADHDPAKYPWRSMIPSQKPGFHDIDAAVNSNLESPNAELLNEIREEIHKDPLPRPPVRRYTDLQTNGVRESTLRRHEVRRSRTDNDLIVMMAQSPNSESLLPVPLPRSRPPALSTIEEDLEHAYNPPTRGVRLSSHSAAGQSTDNERPQDDKVLTWNSVLNQILANDAVDPLMKERVHERVNASSTTNGSGHSKHPVTAIATGLVPNFSRPIYGSGFYSREDVEIEVQSDAMHATEQMATFQLPNVHSLHAILLGLQDRNISLEEDLIPRISYYLSDKTEEVDSLLAETAFQTDQIAELKHCIGYMNRILRGCWSREWEIWYTTLDIRRRRLANVGTLRRLFSRRVGRRVGRLALEERDMQGGMPKGYPCGSRGPEMDFVVWDEEKSVVGRRGVAEKELDALMLMAKQNVDILKEDMEEVVCMIKDFWWNIRDAKGKEREREEEEQGSWRDV</sequence>